<dbReference type="Proteomes" id="UP000197019">
    <property type="component" value="Chromosome"/>
</dbReference>
<dbReference type="AlphaFoldDB" id="A0A1Z4C460"/>
<proteinExistence type="predicted"/>
<keyword evidence="1" id="KW-0472">Membrane</keyword>
<accession>A0A1Z4C460</accession>
<name>A0A1Z4C460_9GAMM</name>
<evidence type="ECO:0000313" key="2">
    <source>
        <dbReference type="EMBL" id="ASF48288.1"/>
    </source>
</evidence>
<gene>
    <name evidence="2" type="ORF">CEK71_20705</name>
</gene>
<keyword evidence="1" id="KW-0812">Transmembrane</keyword>
<feature type="transmembrane region" description="Helical" evidence="1">
    <location>
        <begin position="54"/>
        <end position="71"/>
    </location>
</feature>
<protein>
    <submittedName>
        <fullName evidence="2">Uncharacterized protein</fullName>
    </submittedName>
</protein>
<keyword evidence="3" id="KW-1185">Reference proteome</keyword>
<organism evidence="2 3">
    <name type="scientific">Methylovulum psychrotolerans</name>
    <dbReference type="NCBI Taxonomy" id="1704499"/>
    <lineage>
        <taxon>Bacteria</taxon>
        <taxon>Pseudomonadati</taxon>
        <taxon>Pseudomonadota</taxon>
        <taxon>Gammaproteobacteria</taxon>
        <taxon>Methylococcales</taxon>
        <taxon>Methylococcaceae</taxon>
        <taxon>Methylovulum</taxon>
    </lineage>
</organism>
<feature type="transmembrane region" description="Helical" evidence="1">
    <location>
        <begin position="31"/>
        <end position="47"/>
    </location>
</feature>
<evidence type="ECO:0000256" key="1">
    <source>
        <dbReference type="SAM" id="Phobius"/>
    </source>
</evidence>
<dbReference type="RefSeq" id="WP_088621158.1">
    <property type="nucleotide sequence ID" value="NZ_CP022129.1"/>
</dbReference>
<dbReference type="KEGG" id="mpsy:CEK71_20705"/>
<sequence length="72" mass="8626">MPKALANFLILIKLMWWAKLCQVLHWGRKNPFLGGFWWVFVWIFWHWRRVGRRCLRFLGAGVDVVGAWLALS</sequence>
<keyword evidence="1" id="KW-1133">Transmembrane helix</keyword>
<dbReference type="EMBL" id="CP022129">
    <property type="protein sequence ID" value="ASF48288.1"/>
    <property type="molecule type" value="Genomic_DNA"/>
</dbReference>
<evidence type="ECO:0000313" key="3">
    <source>
        <dbReference type="Proteomes" id="UP000197019"/>
    </source>
</evidence>
<reference evidence="2 3" key="1">
    <citation type="submission" date="2017-06" db="EMBL/GenBank/DDBJ databases">
        <title>Genome Sequencing of the methanotroph Methylovulum psychrotolerants str. HV10-M2 isolated from a high-altitude environment.</title>
        <authorList>
            <person name="Mateos-Rivera A."/>
        </authorList>
    </citation>
    <scope>NUCLEOTIDE SEQUENCE [LARGE SCALE GENOMIC DNA]</scope>
    <source>
        <strain evidence="2 3">HV10_M2</strain>
    </source>
</reference>